<sequence>MFKKIILFFSIIFLSACTFVNPDRQKESISDGEQTTEIQWNQEQQTTDEERIRYNAYPNPYEYYEQRETEESLGNTDNRDNIRTEEFRRENELNRQIYYELRNMREIREAGVSVQQDQIYVAINLASRADRDEVVEKVEEVVQNITDRTDITVYVDMEFHNRIENRKKD</sequence>
<evidence type="ECO:0000313" key="3">
    <source>
        <dbReference type="Proteomes" id="UP000199334"/>
    </source>
</evidence>
<feature type="compositionally biased region" description="Polar residues" evidence="1">
    <location>
        <begin position="31"/>
        <end position="45"/>
    </location>
</feature>
<feature type="region of interest" description="Disordered" evidence="1">
    <location>
        <begin position="65"/>
        <end position="87"/>
    </location>
</feature>
<dbReference type="RefSeq" id="WP_093856205.1">
    <property type="nucleotide sequence ID" value="NZ_BJVZ01000012.1"/>
</dbReference>
<dbReference type="OrthoDB" id="2965753at2"/>
<feature type="region of interest" description="Disordered" evidence="1">
    <location>
        <begin position="28"/>
        <end position="48"/>
    </location>
</feature>
<dbReference type="Proteomes" id="UP000199334">
    <property type="component" value="Unassembled WGS sequence"/>
</dbReference>
<dbReference type="PROSITE" id="PS51257">
    <property type="entry name" value="PROKAR_LIPOPROTEIN"/>
    <property type="match status" value="1"/>
</dbReference>
<accession>A0A1G9ZLZ2</accession>
<dbReference type="STRING" id="237069.SAMN05216498_1733"/>
<reference evidence="2 3" key="1">
    <citation type="submission" date="2016-10" db="EMBL/GenBank/DDBJ databases">
        <authorList>
            <person name="de Groot N.N."/>
        </authorList>
    </citation>
    <scope>NUCLEOTIDE SEQUENCE [LARGE SCALE GENOMIC DNA]</scope>
    <source>
        <strain evidence="2 3">CGMCC 1.3442</strain>
    </source>
</reference>
<feature type="compositionally biased region" description="Basic and acidic residues" evidence="1">
    <location>
        <begin position="77"/>
        <end position="87"/>
    </location>
</feature>
<proteinExistence type="predicted"/>
<dbReference type="InterPro" id="IPR019076">
    <property type="entry name" value="Spore_lipoprot_YhcN/YlaJ-like"/>
</dbReference>
<keyword evidence="2" id="KW-0449">Lipoprotein</keyword>
<keyword evidence="3" id="KW-1185">Reference proteome</keyword>
<gene>
    <name evidence="2" type="ORF">SAMN05216498_1733</name>
</gene>
<organism evidence="2 3">
    <name type="scientific">Tenuibacillus multivorans</name>
    <dbReference type="NCBI Taxonomy" id="237069"/>
    <lineage>
        <taxon>Bacteria</taxon>
        <taxon>Bacillati</taxon>
        <taxon>Bacillota</taxon>
        <taxon>Bacilli</taxon>
        <taxon>Bacillales</taxon>
        <taxon>Bacillaceae</taxon>
        <taxon>Tenuibacillus</taxon>
    </lineage>
</organism>
<dbReference type="EMBL" id="FNIG01000003">
    <property type="protein sequence ID" value="SDN21646.1"/>
    <property type="molecule type" value="Genomic_DNA"/>
</dbReference>
<protein>
    <submittedName>
        <fullName evidence="2">Sporulation lipoprotein YhcN/YlaJ (Spore_YhcN_YlaJ)</fullName>
    </submittedName>
</protein>
<evidence type="ECO:0000256" key="1">
    <source>
        <dbReference type="SAM" id="MobiDB-lite"/>
    </source>
</evidence>
<dbReference type="Pfam" id="PF09580">
    <property type="entry name" value="Spore_YhcN_YlaJ"/>
    <property type="match status" value="1"/>
</dbReference>
<evidence type="ECO:0000313" key="2">
    <source>
        <dbReference type="EMBL" id="SDN21646.1"/>
    </source>
</evidence>
<dbReference type="AlphaFoldDB" id="A0A1G9ZLZ2"/>
<name>A0A1G9ZLZ2_9BACI</name>